<evidence type="ECO:0000256" key="4">
    <source>
        <dbReference type="SAM" id="MobiDB-lite"/>
    </source>
</evidence>
<feature type="compositionally biased region" description="Pro residues" evidence="4">
    <location>
        <begin position="192"/>
        <end position="203"/>
    </location>
</feature>
<feature type="repeat" description="PPR" evidence="3">
    <location>
        <begin position="672"/>
        <end position="711"/>
    </location>
</feature>
<evidence type="ECO:0008006" key="7">
    <source>
        <dbReference type="Google" id="ProtNLM"/>
    </source>
</evidence>
<dbReference type="Proteomes" id="UP001054889">
    <property type="component" value="Unassembled WGS sequence"/>
</dbReference>
<evidence type="ECO:0000256" key="3">
    <source>
        <dbReference type="PROSITE-ProRule" id="PRU00708"/>
    </source>
</evidence>
<dbReference type="Pfam" id="PF01535">
    <property type="entry name" value="PPR"/>
    <property type="match status" value="6"/>
</dbReference>
<feature type="region of interest" description="Disordered" evidence="4">
    <location>
        <begin position="1"/>
        <end position="36"/>
    </location>
</feature>
<dbReference type="PANTHER" id="PTHR47926">
    <property type="entry name" value="PENTATRICOPEPTIDE REPEAT-CONTAINING PROTEIN"/>
    <property type="match status" value="1"/>
</dbReference>
<feature type="region of interest" description="Disordered" evidence="4">
    <location>
        <begin position="131"/>
        <end position="218"/>
    </location>
</feature>
<dbReference type="AlphaFoldDB" id="A0AAV5F1B5"/>
<gene>
    <name evidence="5" type="primary">gb17019</name>
    <name evidence="5" type="ORF">PR202_gb17019</name>
</gene>
<feature type="compositionally biased region" description="Basic residues" evidence="4">
    <location>
        <begin position="1"/>
        <end position="12"/>
    </location>
</feature>
<organism evidence="5 6">
    <name type="scientific">Eleusine coracana subsp. coracana</name>
    <dbReference type="NCBI Taxonomy" id="191504"/>
    <lineage>
        <taxon>Eukaryota</taxon>
        <taxon>Viridiplantae</taxon>
        <taxon>Streptophyta</taxon>
        <taxon>Embryophyta</taxon>
        <taxon>Tracheophyta</taxon>
        <taxon>Spermatophyta</taxon>
        <taxon>Magnoliopsida</taxon>
        <taxon>Liliopsida</taxon>
        <taxon>Poales</taxon>
        <taxon>Poaceae</taxon>
        <taxon>PACMAD clade</taxon>
        <taxon>Chloridoideae</taxon>
        <taxon>Cynodonteae</taxon>
        <taxon>Eleusininae</taxon>
        <taxon>Eleusine</taxon>
    </lineage>
</organism>
<dbReference type="Gene3D" id="1.25.40.10">
    <property type="entry name" value="Tetratricopeptide repeat domain"/>
    <property type="match status" value="5"/>
</dbReference>
<reference evidence="5" key="2">
    <citation type="submission" date="2021-12" db="EMBL/GenBank/DDBJ databases">
        <title>Resequencing data analysis of finger millet.</title>
        <authorList>
            <person name="Hatakeyama M."/>
            <person name="Aluri S."/>
            <person name="Balachadran M.T."/>
            <person name="Sivarajan S.R."/>
            <person name="Poveda L."/>
            <person name="Shimizu-Inatsugi R."/>
            <person name="Schlapbach R."/>
            <person name="Sreeman S.M."/>
            <person name="Shimizu K.K."/>
        </authorList>
    </citation>
    <scope>NUCLEOTIDE SEQUENCE</scope>
</reference>
<dbReference type="InterPro" id="IPR046848">
    <property type="entry name" value="E_motif"/>
</dbReference>
<comment type="caution">
    <text evidence="5">The sequence shown here is derived from an EMBL/GenBank/DDBJ whole genome shotgun (WGS) entry which is preliminary data.</text>
</comment>
<evidence type="ECO:0000313" key="6">
    <source>
        <dbReference type="Proteomes" id="UP001054889"/>
    </source>
</evidence>
<accession>A0AAV5F1B5</accession>
<protein>
    <recommendedName>
        <fullName evidence="7">Pentatricopeptide repeat-containing protein</fullName>
    </recommendedName>
</protein>
<keyword evidence="2" id="KW-0809">Transit peptide</keyword>
<dbReference type="EMBL" id="BQKI01000081">
    <property type="protein sequence ID" value="GJN28847.1"/>
    <property type="molecule type" value="Genomic_DNA"/>
</dbReference>
<feature type="compositionally biased region" description="Basic and acidic residues" evidence="4">
    <location>
        <begin position="19"/>
        <end position="31"/>
    </location>
</feature>
<evidence type="ECO:0000313" key="5">
    <source>
        <dbReference type="EMBL" id="GJN28847.1"/>
    </source>
</evidence>
<sequence length="920" mass="100523">MVKICGGRRKKVNPSFEAEESREQARRKNDEALQNDGVELRHLLYLPPPTPKTLTADNLHRLVRVERTRIAPSSSSTPPPAPPSQVHLLAILSPAPRSRNHEPTSLQLPASPPPVAARELAFLALASWGESAQPSRPAAQPAGQPGAPARTPDAPARARARRRTRSGSALPKRRNRSHQPPAAATSDAGAGRPPPRRLQPPPALRLRRATRPPDGSTRLQLRASAQSLCSLSPSASSNARYRLNYQTVDSGVEWAADACPCPMHDHLAALLRGGGGAHPQAVHGAAVRLGCIASTFLCNKLLLAYLRRPVLVDARRLFDEMPRRNLASWYILISSSARLGALSEAFVLFSGILHGAGRGSCDRPDSFTLGALAAGCARAKNIVAGAQVHACAVKFGVDEDESVAGALVDTYAKCGRVDSAWRAFALAPQRSVVSWTSMIACLVNQACPGYQDSAITLFKKMLALKVWPTNVTFSCILKVFDVPELLPVGMQVHGCLLKMGTEVDPALGSALMTMYGRCGGVEGMTRLACRIKHDVFCRTSLLVAYARNGYNTEAIGVFREMIMENVAFDQSAITSLLQVCSSLGQLRMVKEVHCYALRTFFRSDTLLLNAAITAYSRCGDITSAENVFNLLENKDIISWTALLTCYGQNGLAQEVLMFFKEIAPQRLGIDADTSVENALVNMYAKCGSVQHGDEETAVQLFHLMQEEGVCPDDYTFVGLLSSCSRMGLVQEGCEYFKQMTAKYNLVPKMEHYTCMVDLYGRAGKFSDAVDFIGAMPYQPDQMVWQSLLASCKVHGNVQLGRLAAKKILEITPEDPSPYIVLSSIHASVDMWDEKAWNRNIFDAQRARKDIGSSWINAQKISENIYGVLQVGVIWVLGDVQNVEMHAHLPKQGCTNASKPSDRTCAERYESIFLWLPNERA</sequence>
<evidence type="ECO:0000256" key="1">
    <source>
        <dbReference type="ARBA" id="ARBA00022737"/>
    </source>
</evidence>
<dbReference type="Pfam" id="PF20431">
    <property type="entry name" value="E_motif"/>
    <property type="match status" value="1"/>
</dbReference>
<dbReference type="InterPro" id="IPR011990">
    <property type="entry name" value="TPR-like_helical_dom_sf"/>
</dbReference>
<evidence type="ECO:0000256" key="2">
    <source>
        <dbReference type="ARBA" id="ARBA00022946"/>
    </source>
</evidence>
<dbReference type="PROSITE" id="PS51375">
    <property type="entry name" value="PPR"/>
    <property type="match status" value="1"/>
</dbReference>
<dbReference type="InterPro" id="IPR002885">
    <property type="entry name" value="PPR_rpt"/>
</dbReference>
<dbReference type="FunFam" id="1.25.40.10:FF:000090">
    <property type="entry name" value="Pentatricopeptide repeat-containing protein, chloroplastic"/>
    <property type="match status" value="1"/>
</dbReference>
<dbReference type="NCBIfam" id="TIGR00756">
    <property type="entry name" value="PPR"/>
    <property type="match status" value="1"/>
</dbReference>
<dbReference type="InterPro" id="IPR046960">
    <property type="entry name" value="PPR_At4g14850-like_plant"/>
</dbReference>
<dbReference type="GO" id="GO:0003723">
    <property type="term" value="F:RNA binding"/>
    <property type="evidence" value="ECO:0007669"/>
    <property type="project" value="InterPro"/>
</dbReference>
<proteinExistence type="predicted"/>
<reference evidence="5" key="1">
    <citation type="journal article" date="2018" name="DNA Res.">
        <title>Multiple hybrid de novo genome assembly of finger millet, an orphan allotetraploid crop.</title>
        <authorList>
            <person name="Hatakeyama M."/>
            <person name="Aluri S."/>
            <person name="Balachadran M.T."/>
            <person name="Sivarajan S.R."/>
            <person name="Patrignani A."/>
            <person name="Gruter S."/>
            <person name="Poveda L."/>
            <person name="Shimizu-Inatsugi R."/>
            <person name="Baeten J."/>
            <person name="Francoijs K.J."/>
            <person name="Nataraja K.N."/>
            <person name="Reddy Y.A.N."/>
            <person name="Phadnis S."/>
            <person name="Ravikumar R.L."/>
            <person name="Schlapbach R."/>
            <person name="Sreeman S.M."/>
            <person name="Shimizu K.K."/>
        </authorList>
    </citation>
    <scope>NUCLEOTIDE SEQUENCE</scope>
</reference>
<feature type="compositionally biased region" description="Basic residues" evidence="4">
    <location>
        <begin position="158"/>
        <end position="177"/>
    </location>
</feature>
<dbReference type="GO" id="GO:0009451">
    <property type="term" value="P:RNA modification"/>
    <property type="evidence" value="ECO:0007669"/>
    <property type="project" value="InterPro"/>
</dbReference>
<feature type="compositionally biased region" description="Low complexity" evidence="4">
    <location>
        <begin position="131"/>
        <end position="157"/>
    </location>
</feature>
<name>A0AAV5F1B5_ELECO</name>
<keyword evidence="1" id="KW-0677">Repeat</keyword>
<keyword evidence="6" id="KW-1185">Reference proteome</keyword>
<dbReference type="PANTHER" id="PTHR47926:SF443">
    <property type="entry name" value="PENTATRICOPEPTIDE REPEAT-CONTAINING PROTEIN"/>
    <property type="match status" value="1"/>
</dbReference>